<reference evidence="3" key="1">
    <citation type="submission" date="2019-02" db="EMBL/GenBank/DDBJ databases">
        <title>Deep-cultivation of Planctomycetes and their phenomic and genomic characterization uncovers novel biology.</title>
        <authorList>
            <person name="Wiegand S."/>
            <person name="Jogler M."/>
            <person name="Boedeker C."/>
            <person name="Pinto D."/>
            <person name="Vollmers J."/>
            <person name="Rivas-Marin E."/>
            <person name="Kohn T."/>
            <person name="Peeters S.H."/>
            <person name="Heuer A."/>
            <person name="Rast P."/>
            <person name="Oberbeckmann S."/>
            <person name="Bunk B."/>
            <person name="Jeske O."/>
            <person name="Meyerdierks A."/>
            <person name="Storesund J.E."/>
            <person name="Kallscheuer N."/>
            <person name="Luecker S."/>
            <person name="Lage O.M."/>
            <person name="Pohl T."/>
            <person name="Merkel B.J."/>
            <person name="Hornburger P."/>
            <person name="Mueller R.-W."/>
            <person name="Bruemmer F."/>
            <person name="Labrenz M."/>
            <person name="Spormann A.M."/>
            <person name="Op den Camp H."/>
            <person name="Overmann J."/>
            <person name="Amann R."/>
            <person name="Jetten M.S.M."/>
            <person name="Mascher T."/>
            <person name="Medema M.H."/>
            <person name="Devos D.P."/>
            <person name="Kaster A.-K."/>
            <person name="Ovreas L."/>
            <person name="Rohde M."/>
            <person name="Galperin M.Y."/>
            <person name="Jogler C."/>
        </authorList>
    </citation>
    <scope>NUCLEOTIDE SEQUENCE [LARGE SCALE GENOMIC DNA]</scope>
    <source>
        <strain evidence="3">Pan97</strain>
    </source>
</reference>
<dbReference type="EMBL" id="CP036289">
    <property type="protein sequence ID" value="QDU76085.1"/>
    <property type="molecule type" value="Genomic_DNA"/>
</dbReference>
<dbReference type="PROSITE" id="PS51257">
    <property type="entry name" value="PROKAR_LIPOPROTEIN"/>
    <property type="match status" value="1"/>
</dbReference>
<evidence type="ECO:0000256" key="1">
    <source>
        <dbReference type="SAM" id="SignalP"/>
    </source>
</evidence>
<proteinExistence type="predicted"/>
<dbReference type="Gene3D" id="2.60.40.1120">
    <property type="entry name" value="Carboxypeptidase-like, regulatory domain"/>
    <property type="match status" value="1"/>
</dbReference>
<evidence type="ECO:0000313" key="3">
    <source>
        <dbReference type="Proteomes" id="UP000318626"/>
    </source>
</evidence>
<organism evidence="2 3">
    <name type="scientific">Bremerella volcania</name>
    <dbReference type="NCBI Taxonomy" id="2527984"/>
    <lineage>
        <taxon>Bacteria</taxon>
        <taxon>Pseudomonadati</taxon>
        <taxon>Planctomycetota</taxon>
        <taxon>Planctomycetia</taxon>
        <taxon>Pirellulales</taxon>
        <taxon>Pirellulaceae</taxon>
        <taxon>Bremerella</taxon>
    </lineage>
</organism>
<dbReference type="Proteomes" id="UP000318626">
    <property type="component" value="Chromosome"/>
</dbReference>
<dbReference type="OrthoDB" id="280880at2"/>
<sequence precursor="true">MRINLTVFFYLAAPLIIASAAGCSGNAAGLHLVPAKGTITLDGTPLAGADVEFTPENVKVNEDGLGGSSGFANTDDSGHFEMYTASYAGVQPGEYRVRINKISQPEITNPEARVPKGKEMVPPQYNTQSDLIVEIDDDGNTDLNFELKSP</sequence>
<dbReference type="RefSeq" id="WP_144973937.1">
    <property type="nucleotide sequence ID" value="NZ_CP036289.1"/>
</dbReference>
<keyword evidence="3" id="KW-1185">Reference proteome</keyword>
<keyword evidence="1" id="KW-0732">Signal</keyword>
<accession>A0A518CA46</accession>
<evidence type="ECO:0008006" key="4">
    <source>
        <dbReference type="Google" id="ProtNLM"/>
    </source>
</evidence>
<dbReference type="AlphaFoldDB" id="A0A518CA46"/>
<feature type="signal peptide" evidence="1">
    <location>
        <begin position="1"/>
        <end position="20"/>
    </location>
</feature>
<gene>
    <name evidence="2" type="ORF">Pan97_31300</name>
</gene>
<dbReference type="KEGG" id="bvo:Pan97_31300"/>
<name>A0A518CA46_9BACT</name>
<feature type="chain" id="PRO_5022071453" description="Carboxypeptidase regulatory-like domain-containing protein" evidence="1">
    <location>
        <begin position="21"/>
        <end position="150"/>
    </location>
</feature>
<evidence type="ECO:0000313" key="2">
    <source>
        <dbReference type="EMBL" id="QDU76085.1"/>
    </source>
</evidence>
<protein>
    <recommendedName>
        <fullName evidence="4">Carboxypeptidase regulatory-like domain-containing protein</fullName>
    </recommendedName>
</protein>